<comment type="caution">
    <text evidence="2">The sequence shown here is derived from an EMBL/GenBank/DDBJ whole genome shotgun (WGS) entry which is preliminary data.</text>
</comment>
<protein>
    <recommendedName>
        <fullName evidence="1">Terminase ATPase subunit N-terminal domain-containing protein</fullName>
    </recommendedName>
</protein>
<dbReference type="Pfam" id="PF06056">
    <property type="entry name" value="Terminase_5"/>
    <property type="match status" value="1"/>
</dbReference>
<reference evidence="2 3" key="1">
    <citation type="submission" date="2017-09" db="EMBL/GenBank/DDBJ databases">
        <title>Large-scale bioinformatics analysis of Bacillus genomes uncovers conserved roles of natural products in bacterial physiology.</title>
        <authorList>
            <consortium name="Agbiome Team Llc"/>
            <person name="Bleich R.M."/>
            <person name="Grubbs K.J."/>
            <person name="Santa Maria K.C."/>
            <person name="Allen S.E."/>
            <person name="Farag S."/>
            <person name="Shank E.A."/>
            <person name="Bowers A."/>
        </authorList>
    </citation>
    <scope>NUCLEOTIDE SEQUENCE [LARGE SCALE GENOMIC DNA]</scope>
    <source>
        <strain evidence="2 3">AFS021349</strain>
    </source>
</reference>
<evidence type="ECO:0000313" key="3">
    <source>
        <dbReference type="Proteomes" id="UP000220841"/>
    </source>
</evidence>
<dbReference type="Proteomes" id="UP000220841">
    <property type="component" value="Unassembled WGS sequence"/>
</dbReference>
<dbReference type="InterPro" id="IPR010332">
    <property type="entry name" value="ATPase_terminase-su_N"/>
</dbReference>
<feature type="domain" description="Terminase ATPase subunit N-terminal" evidence="1">
    <location>
        <begin position="4"/>
        <end position="45"/>
    </location>
</feature>
<dbReference type="SUPFAM" id="SSF46689">
    <property type="entry name" value="Homeodomain-like"/>
    <property type="match status" value="1"/>
</dbReference>
<dbReference type="EMBL" id="NUBY01000365">
    <property type="protein sequence ID" value="PEP85327.1"/>
    <property type="molecule type" value="Genomic_DNA"/>
</dbReference>
<dbReference type="InterPro" id="IPR009057">
    <property type="entry name" value="Homeodomain-like_sf"/>
</dbReference>
<dbReference type="AlphaFoldDB" id="A0A2A8GZY3"/>
<evidence type="ECO:0000259" key="1">
    <source>
        <dbReference type="Pfam" id="PF06056"/>
    </source>
</evidence>
<accession>A0A2A8GZY3</accession>
<name>A0A2A8GZY3_9BACI</name>
<organism evidence="2 3">
    <name type="scientific">Bacillus toyonensis</name>
    <dbReference type="NCBI Taxonomy" id="155322"/>
    <lineage>
        <taxon>Bacteria</taxon>
        <taxon>Bacillati</taxon>
        <taxon>Bacillota</taxon>
        <taxon>Bacilli</taxon>
        <taxon>Bacillales</taxon>
        <taxon>Bacillaceae</taxon>
        <taxon>Bacillus</taxon>
        <taxon>Bacillus cereus group</taxon>
    </lineage>
</organism>
<proteinExistence type="predicted"/>
<feature type="non-terminal residue" evidence="2">
    <location>
        <position position="119"/>
    </location>
</feature>
<gene>
    <name evidence="2" type="ORF">CN585_30450</name>
</gene>
<sequence>MVMEGYTMVDVAAVLGMHHQSVASYVKNFKEHALEGLLTRKQIPGKKPYLTKQQQEELKQLILHTTPAELQFGQESFRNTRNIQYLIKGKFAICILREGILKMLHRMNFSYTHATYVLK</sequence>
<evidence type="ECO:0000313" key="2">
    <source>
        <dbReference type="EMBL" id="PEP85327.1"/>
    </source>
</evidence>